<organism evidence="1 2">
    <name type="scientific">Hygrophoropsis aurantiaca</name>
    <dbReference type="NCBI Taxonomy" id="72124"/>
    <lineage>
        <taxon>Eukaryota</taxon>
        <taxon>Fungi</taxon>
        <taxon>Dikarya</taxon>
        <taxon>Basidiomycota</taxon>
        <taxon>Agaricomycotina</taxon>
        <taxon>Agaricomycetes</taxon>
        <taxon>Agaricomycetidae</taxon>
        <taxon>Boletales</taxon>
        <taxon>Coniophorineae</taxon>
        <taxon>Hygrophoropsidaceae</taxon>
        <taxon>Hygrophoropsis</taxon>
    </lineage>
</organism>
<protein>
    <submittedName>
        <fullName evidence="1">Uncharacterized protein</fullName>
    </submittedName>
</protein>
<evidence type="ECO:0000313" key="1">
    <source>
        <dbReference type="EMBL" id="KAH7906589.1"/>
    </source>
</evidence>
<reference evidence="1" key="1">
    <citation type="journal article" date="2021" name="New Phytol.">
        <title>Evolutionary innovations through gain and loss of genes in the ectomycorrhizal Boletales.</title>
        <authorList>
            <person name="Wu G."/>
            <person name="Miyauchi S."/>
            <person name="Morin E."/>
            <person name="Kuo A."/>
            <person name="Drula E."/>
            <person name="Varga T."/>
            <person name="Kohler A."/>
            <person name="Feng B."/>
            <person name="Cao Y."/>
            <person name="Lipzen A."/>
            <person name="Daum C."/>
            <person name="Hundley H."/>
            <person name="Pangilinan J."/>
            <person name="Johnson J."/>
            <person name="Barry K."/>
            <person name="LaButti K."/>
            <person name="Ng V."/>
            <person name="Ahrendt S."/>
            <person name="Min B."/>
            <person name="Choi I.G."/>
            <person name="Park H."/>
            <person name="Plett J.M."/>
            <person name="Magnuson J."/>
            <person name="Spatafora J.W."/>
            <person name="Nagy L.G."/>
            <person name="Henrissat B."/>
            <person name="Grigoriev I.V."/>
            <person name="Yang Z.L."/>
            <person name="Xu J."/>
            <person name="Martin F.M."/>
        </authorList>
    </citation>
    <scope>NUCLEOTIDE SEQUENCE</scope>
    <source>
        <strain evidence="1">ATCC 28755</strain>
    </source>
</reference>
<dbReference type="EMBL" id="MU267999">
    <property type="protein sequence ID" value="KAH7906589.1"/>
    <property type="molecule type" value="Genomic_DNA"/>
</dbReference>
<name>A0ACB8A0R9_9AGAM</name>
<comment type="caution">
    <text evidence="1">The sequence shown here is derived from an EMBL/GenBank/DDBJ whole genome shotgun (WGS) entry which is preliminary data.</text>
</comment>
<accession>A0ACB8A0R9</accession>
<gene>
    <name evidence="1" type="ORF">BJ138DRAFT_1015975</name>
</gene>
<proteinExistence type="predicted"/>
<keyword evidence="2" id="KW-1185">Reference proteome</keyword>
<dbReference type="Proteomes" id="UP000790377">
    <property type="component" value="Unassembled WGS sequence"/>
</dbReference>
<sequence>DRIRQEWASEVKRHDEVREQWAREVENHNQAERERRQREADERLRLGMFWADLVGDHGCAAYATREYSARLTNVPEWYTHRIEACMDTPVVIHGITYKKPTRCVDEGSNGLFGHWMVDHNEPACSTFWESYKDKGCTAQGSGKRHIEQYLANLPHGADWQIFCATTPTTFGGREYKSPDHCFFATLSGAYGLWDVDDPSC</sequence>
<evidence type="ECO:0000313" key="2">
    <source>
        <dbReference type="Proteomes" id="UP000790377"/>
    </source>
</evidence>
<feature type="non-terminal residue" evidence="1">
    <location>
        <position position="1"/>
    </location>
</feature>